<keyword evidence="2" id="KW-0067">ATP-binding</keyword>
<dbReference type="GO" id="GO:0005524">
    <property type="term" value="F:ATP binding"/>
    <property type="evidence" value="ECO:0007669"/>
    <property type="project" value="UniProtKB-KW"/>
</dbReference>
<name>A0AA40TSJ5_9PSED</name>
<dbReference type="AlphaFoldDB" id="A0AA40TSJ5"/>
<accession>A0AA40TSJ5</accession>
<organism evidence="2 3">
    <name type="scientific">Pseudomonas tremae</name>
    <dbReference type="NCBI Taxonomy" id="200454"/>
    <lineage>
        <taxon>Bacteria</taxon>
        <taxon>Pseudomonadati</taxon>
        <taxon>Pseudomonadota</taxon>
        <taxon>Gammaproteobacteria</taxon>
        <taxon>Pseudomonadales</taxon>
        <taxon>Pseudomonadaceae</taxon>
        <taxon>Pseudomonas</taxon>
    </lineage>
</organism>
<keyword evidence="1" id="KW-1133">Transmembrane helix</keyword>
<evidence type="ECO:0000313" key="2">
    <source>
        <dbReference type="EMBL" id="KPY91944.1"/>
    </source>
</evidence>
<evidence type="ECO:0000256" key="1">
    <source>
        <dbReference type="SAM" id="Phobius"/>
    </source>
</evidence>
<reference evidence="2 3" key="1">
    <citation type="submission" date="2015-09" db="EMBL/GenBank/DDBJ databases">
        <title>Genome announcement of multiple Pseudomonas syringae strains.</title>
        <authorList>
            <person name="Thakur S."/>
            <person name="Wang P.W."/>
            <person name="Gong Y."/>
            <person name="Weir B.S."/>
            <person name="Guttman D.S."/>
        </authorList>
    </citation>
    <scope>NUCLEOTIDE SEQUENCE [LARGE SCALE GENOMIC DNA]</scope>
    <source>
        <strain evidence="2 3">ICMP9151</strain>
    </source>
</reference>
<sequence>MSQASSGATRITPPISNRLACSALSRRVLDATDACWLACCGLLLMIRLSFVLVGGSIIIGVCVNLKINTIGKADKRVS</sequence>
<keyword evidence="1" id="KW-0812">Transmembrane</keyword>
<feature type="transmembrane region" description="Helical" evidence="1">
    <location>
        <begin position="34"/>
        <end position="59"/>
    </location>
</feature>
<protein>
    <submittedName>
        <fullName evidence="2">Phosphonate ABC transporter ATP-binding protein</fullName>
    </submittedName>
</protein>
<dbReference type="EMBL" id="LJRO01000461">
    <property type="protein sequence ID" value="KPY91944.1"/>
    <property type="molecule type" value="Genomic_DNA"/>
</dbReference>
<gene>
    <name evidence="2" type="ORF">ALO43_200279</name>
</gene>
<proteinExistence type="predicted"/>
<keyword evidence="2" id="KW-0547">Nucleotide-binding</keyword>
<dbReference type="Proteomes" id="UP000050523">
    <property type="component" value="Unassembled WGS sequence"/>
</dbReference>
<comment type="caution">
    <text evidence="2">The sequence shown here is derived from an EMBL/GenBank/DDBJ whole genome shotgun (WGS) entry which is preliminary data.</text>
</comment>
<evidence type="ECO:0000313" key="3">
    <source>
        <dbReference type="Proteomes" id="UP000050523"/>
    </source>
</evidence>
<keyword evidence="1" id="KW-0472">Membrane</keyword>